<dbReference type="CDD" id="cd04301">
    <property type="entry name" value="NAT_SF"/>
    <property type="match status" value="1"/>
</dbReference>
<evidence type="ECO:0000313" key="4">
    <source>
        <dbReference type="Proteomes" id="UP000287547"/>
    </source>
</evidence>
<reference evidence="3 4" key="1">
    <citation type="submission" date="2018-05" db="EMBL/GenBank/DDBJ databases">
        <title>Evolution of GPA BGCs.</title>
        <authorList>
            <person name="Waglechner N."/>
            <person name="Wright G.D."/>
        </authorList>
    </citation>
    <scope>NUCLEOTIDE SEQUENCE [LARGE SCALE GENOMIC DNA]</scope>
    <source>
        <strain evidence="3 4">A82846</strain>
    </source>
</reference>
<protein>
    <recommendedName>
        <fullName evidence="2">BioF2-like acetyltransferase domain-containing protein</fullName>
    </recommendedName>
</protein>
<dbReference type="Gene3D" id="3.40.630.30">
    <property type="match status" value="1"/>
</dbReference>
<dbReference type="SUPFAM" id="SSF55729">
    <property type="entry name" value="Acyl-CoA N-acyltransferases (Nat)"/>
    <property type="match status" value="1"/>
</dbReference>
<sequence>MRSMRVAFSECTPNYETHLAPYQVLGFLDDDETPATAFGHGMLPSNRELTRFYLARSVRVDLGKYTEGKRERYVRKQCASLSRDFVPRGQLEHLDDWVDLSVRYMNESPRWASQRKRLFEAEDVMARLNVPMTTHLLTLTDTSNGAPVALAMLYVEPPVAYYARAFYDIKYRNLSIGSYLMSSAVNEMQGHGLSHIYLGTCYYEGARYKTRFAGMEFFDGLGWSDDRERLRLLLSQQDDLHDQHLFDHPSYLAAGPPPRSEDATTRLVDLSNWTEER</sequence>
<gene>
    <name evidence="3" type="ORF">DMH04_44155</name>
</gene>
<name>A0A428YQT3_KIBAR</name>
<feature type="domain" description="BioF2-like acetyltransferase" evidence="2">
    <location>
        <begin position="90"/>
        <end position="209"/>
    </location>
</feature>
<organism evidence="3 4">
    <name type="scientific">Kibdelosporangium aridum</name>
    <dbReference type="NCBI Taxonomy" id="2030"/>
    <lineage>
        <taxon>Bacteria</taxon>
        <taxon>Bacillati</taxon>
        <taxon>Actinomycetota</taxon>
        <taxon>Actinomycetes</taxon>
        <taxon>Pseudonocardiales</taxon>
        <taxon>Pseudonocardiaceae</taxon>
        <taxon>Kibdelosporangium</taxon>
    </lineage>
</organism>
<dbReference type="Pfam" id="PF13480">
    <property type="entry name" value="Acetyltransf_6"/>
    <property type="match status" value="1"/>
</dbReference>
<evidence type="ECO:0000313" key="3">
    <source>
        <dbReference type="EMBL" id="RSM70804.1"/>
    </source>
</evidence>
<accession>A0A428YQT3</accession>
<feature type="region of interest" description="Disordered" evidence="1">
    <location>
        <begin position="251"/>
        <end position="277"/>
    </location>
</feature>
<dbReference type="Proteomes" id="UP000287547">
    <property type="component" value="Unassembled WGS sequence"/>
</dbReference>
<comment type="caution">
    <text evidence="3">The sequence shown here is derived from an EMBL/GenBank/DDBJ whole genome shotgun (WGS) entry which is preliminary data.</text>
</comment>
<proteinExistence type="predicted"/>
<dbReference type="OrthoDB" id="5182302at2"/>
<evidence type="ECO:0000256" key="1">
    <source>
        <dbReference type="SAM" id="MobiDB-lite"/>
    </source>
</evidence>
<dbReference type="AlphaFoldDB" id="A0A428YQT3"/>
<dbReference type="InterPro" id="IPR038740">
    <property type="entry name" value="BioF2-like_GNAT_dom"/>
</dbReference>
<evidence type="ECO:0000259" key="2">
    <source>
        <dbReference type="Pfam" id="PF13480"/>
    </source>
</evidence>
<dbReference type="InterPro" id="IPR016181">
    <property type="entry name" value="Acyl_CoA_acyltransferase"/>
</dbReference>
<dbReference type="EMBL" id="QHKI01000064">
    <property type="protein sequence ID" value="RSM70804.1"/>
    <property type="molecule type" value="Genomic_DNA"/>
</dbReference>